<dbReference type="Proteomes" id="UP001257739">
    <property type="component" value="Unassembled WGS sequence"/>
</dbReference>
<dbReference type="InterPro" id="IPR011335">
    <property type="entry name" value="Restrct_endonuc-II-like"/>
</dbReference>
<evidence type="ECO:0000256" key="1">
    <source>
        <dbReference type="ARBA" id="ARBA00006738"/>
    </source>
</evidence>
<keyword evidence="3" id="KW-0540">Nuclease</keyword>
<dbReference type="RefSeq" id="WP_309971008.1">
    <property type="nucleotide sequence ID" value="NZ_JAVDWH010000001.1"/>
</dbReference>
<comment type="similarity">
    <text evidence="1 2">Belongs to the UPF0102 family.</text>
</comment>
<protein>
    <recommendedName>
        <fullName evidence="2">UPF0102 protein J2X11_002262</fullName>
    </recommendedName>
</protein>
<evidence type="ECO:0000313" key="3">
    <source>
        <dbReference type="EMBL" id="MDR7087423.1"/>
    </source>
</evidence>
<dbReference type="Gene3D" id="3.40.1350.10">
    <property type="match status" value="1"/>
</dbReference>
<sequence length="120" mass="13099">MTYARNKAIGTFGENVAAEHLISLGMVILARNWTCKFGEIDIVARDGSTLVICEVKTRGSSDYGGPFEAVTGHKAMRLRRLAMHWLEVHDIEPPSVRIDVVSVSLRPRGGPVVERIAGVA</sequence>
<comment type="caution">
    <text evidence="3">The sequence shown here is derived from an EMBL/GenBank/DDBJ whole genome shotgun (WGS) entry which is preliminary data.</text>
</comment>
<gene>
    <name evidence="3" type="ORF">J2X11_002262</name>
</gene>
<keyword evidence="3" id="KW-0255">Endonuclease</keyword>
<accession>A0ABU1UQG1</accession>
<dbReference type="HAMAP" id="MF_00048">
    <property type="entry name" value="UPF0102"/>
    <property type="match status" value="1"/>
</dbReference>
<keyword evidence="3" id="KW-0378">Hydrolase</keyword>
<dbReference type="SUPFAM" id="SSF52980">
    <property type="entry name" value="Restriction endonuclease-like"/>
    <property type="match status" value="1"/>
</dbReference>
<evidence type="ECO:0000256" key="2">
    <source>
        <dbReference type="HAMAP-Rule" id="MF_00048"/>
    </source>
</evidence>
<dbReference type="NCBIfam" id="NF009150">
    <property type="entry name" value="PRK12497.1-3"/>
    <property type="match status" value="1"/>
</dbReference>
<dbReference type="PANTHER" id="PTHR34039:SF1">
    <property type="entry name" value="UPF0102 PROTEIN YRAN"/>
    <property type="match status" value="1"/>
</dbReference>
<proteinExistence type="inferred from homology"/>
<reference evidence="3 4" key="1">
    <citation type="submission" date="2023-07" db="EMBL/GenBank/DDBJ databases">
        <title>Sorghum-associated microbial communities from plants grown in Nebraska, USA.</title>
        <authorList>
            <person name="Schachtman D."/>
        </authorList>
    </citation>
    <scope>NUCLEOTIDE SEQUENCE [LARGE SCALE GENOMIC DNA]</scope>
    <source>
        <strain evidence="3 4">BE248</strain>
    </source>
</reference>
<keyword evidence="4" id="KW-1185">Reference proteome</keyword>
<name>A0ABU1UQG1_9ACTN</name>
<dbReference type="InterPro" id="IPR011856">
    <property type="entry name" value="tRNA_endonuc-like_dom_sf"/>
</dbReference>
<dbReference type="PANTHER" id="PTHR34039">
    <property type="entry name" value="UPF0102 PROTEIN YRAN"/>
    <property type="match status" value="1"/>
</dbReference>
<organism evidence="3 4">
    <name type="scientific">Aeromicrobium panaciterrae</name>
    <dbReference type="NCBI Taxonomy" id="363861"/>
    <lineage>
        <taxon>Bacteria</taxon>
        <taxon>Bacillati</taxon>
        <taxon>Actinomycetota</taxon>
        <taxon>Actinomycetes</taxon>
        <taxon>Propionibacteriales</taxon>
        <taxon>Nocardioidaceae</taxon>
        <taxon>Aeromicrobium</taxon>
    </lineage>
</organism>
<dbReference type="NCBIfam" id="NF009154">
    <property type="entry name" value="PRK12497.3-3"/>
    <property type="match status" value="1"/>
</dbReference>
<dbReference type="CDD" id="cd20736">
    <property type="entry name" value="PoNe_Nuclease"/>
    <property type="match status" value="1"/>
</dbReference>
<dbReference type="GO" id="GO:0004519">
    <property type="term" value="F:endonuclease activity"/>
    <property type="evidence" value="ECO:0007669"/>
    <property type="project" value="UniProtKB-KW"/>
</dbReference>
<dbReference type="EMBL" id="JAVDWH010000001">
    <property type="protein sequence ID" value="MDR7087423.1"/>
    <property type="molecule type" value="Genomic_DNA"/>
</dbReference>
<dbReference type="InterPro" id="IPR003509">
    <property type="entry name" value="UPF0102_YraN-like"/>
</dbReference>
<dbReference type="Pfam" id="PF02021">
    <property type="entry name" value="UPF0102"/>
    <property type="match status" value="1"/>
</dbReference>
<evidence type="ECO:0000313" key="4">
    <source>
        <dbReference type="Proteomes" id="UP001257739"/>
    </source>
</evidence>